<evidence type="ECO:0000313" key="3">
    <source>
        <dbReference type="EMBL" id="CAG8788881.1"/>
    </source>
</evidence>
<dbReference type="OrthoDB" id="420076at2759"/>
<gene>
    <name evidence="3" type="ORF">DERYTH_LOCUS20994</name>
</gene>
<dbReference type="GO" id="GO:0004741">
    <property type="term" value="F:[pyruvate dehydrogenase (acetyl-transferring)]-phosphatase activity"/>
    <property type="evidence" value="ECO:0007669"/>
    <property type="project" value="TreeGrafter"/>
</dbReference>
<dbReference type="EMBL" id="CAJVPY010025872">
    <property type="protein sequence ID" value="CAG8788881.1"/>
    <property type="molecule type" value="Genomic_DNA"/>
</dbReference>
<keyword evidence="4" id="KW-1185">Reference proteome</keyword>
<evidence type="ECO:0000256" key="1">
    <source>
        <dbReference type="SAM" id="MobiDB-lite"/>
    </source>
</evidence>
<dbReference type="PANTHER" id="PTHR13832:SF792">
    <property type="entry name" value="GM14286P"/>
    <property type="match status" value="1"/>
</dbReference>
<dbReference type="CDD" id="cd00143">
    <property type="entry name" value="PP2Cc"/>
    <property type="match status" value="1"/>
</dbReference>
<name>A0A9N9P6P4_9GLOM</name>
<dbReference type="PROSITE" id="PS51746">
    <property type="entry name" value="PPM_2"/>
    <property type="match status" value="1"/>
</dbReference>
<evidence type="ECO:0000313" key="4">
    <source>
        <dbReference type="Proteomes" id="UP000789405"/>
    </source>
</evidence>
<feature type="domain" description="PPM-type phosphatase" evidence="2">
    <location>
        <begin position="1"/>
        <end position="180"/>
    </location>
</feature>
<dbReference type="PANTHER" id="PTHR13832">
    <property type="entry name" value="PROTEIN PHOSPHATASE 2C"/>
    <property type="match status" value="1"/>
</dbReference>
<organism evidence="3 4">
    <name type="scientific">Dentiscutata erythropus</name>
    <dbReference type="NCBI Taxonomy" id="1348616"/>
    <lineage>
        <taxon>Eukaryota</taxon>
        <taxon>Fungi</taxon>
        <taxon>Fungi incertae sedis</taxon>
        <taxon>Mucoromycota</taxon>
        <taxon>Glomeromycotina</taxon>
        <taxon>Glomeromycetes</taxon>
        <taxon>Diversisporales</taxon>
        <taxon>Gigasporaceae</taxon>
        <taxon>Dentiscutata</taxon>
    </lineage>
</organism>
<protein>
    <submittedName>
        <fullName evidence="3">8747_t:CDS:1</fullName>
    </submittedName>
</protein>
<accession>A0A9N9P6P4</accession>
<proteinExistence type="predicted"/>
<dbReference type="Proteomes" id="UP000789405">
    <property type="component" value="Unassembled WGS sequence"/>
</dbReference>
<feature type="region of interest" description="Disordered" evidence="1">
    <location>
        <begin position="1"/>
        <end position="27"/>
    </location>
</feature>
<dbReference type="Pfam" id="PF00481">
    <property type="entry name" value="PP2C"/>
    <property type="match status" value="1"/>
</dbReference>
<dbReference type="GO" id="GO:0005739">
    <property type="term" value="C:mitochondrion"/>
    <property type="evidence" value="ECO:0007669"/>
    <property type="project" value="TreeGrafter"/>
</dbReference>
<dbReference type="InterPro" id="IPR001932">
    <property type="entry name" value="PPM-type_phosphatase-like_dom"/>
</dbReference>
<reference evidence="3" key="1">
    <citation type="submission" date="2021-06" db="EMBL/GenBank/DDBJ databases">
        <authorList>
            <person name="Kallberg Y."/>
            <person name="Tangrot J."/>
            <person name="Rosling A."/>
        </authorList>
    </citation>
    <scope>NUCLEOTIDE SEQUENCE</scope>
    <source>
        <strain evidence="3">MA453B</strain>
    </source>
</reference>
<sequence>EDQTGRSEREIERLEKEHPGESNIISKGRVFGGLEPSRAFGDSKYKWDKALQEVIYSKFFNEKRNVPGGERYKTPPYVIARPEVTHHKIGSDDKFLVLATDGLWERLSNAEVIELVGLLIDGRRNGKNGKEITAIQKDLNVNGSKQNKEFAFVDENAATHLIRNALGGASEDVLCAMLSLPPPMSRR</sequence>
<dbReference type="InterPro" id="IPR015655">
    <property type="entry name" value="PP2C"/>
</dbReference>
<dbReference type="InterPro" id="IPR036457">
    <property type="entry name" value="PPM-type-like_dom_sf"/>
</dbReference>
<comment type="caution">
    <text evidence="3">The sequence shown here is derived from an EMBL/GenBank/DDBJ whole genome shotgun (WGS) entry which is preliminary data.</text>
</comment>
<feature type="non-terminal residue" evidence="3">
    <location>
        <position position="187"/>
    </location>
</feature>
<evidence type="ECO:0000259" key="2">
    <source>
        <dbReference type="PROSITE" id="PS51746"/>
    </source>
</evidence>
<dbReference type="AlphaFoldDB" id="A0A9N9P6P4"/>
<dbReference type="Gene3D" id="3.60.40.10">
    <property type="entry name" value="PPM-type phosphatase domain"/>
    <property type="match status" value="1"/>
</dbReference>
<dbReference type="SUPFAM" id="SSF81606">
    <property type="entry name" value="PP2C-like"/>
    <property type="match status" value="1"/>
</dbReference>
<feature type="compositionally biased region" description="Basic and acidic residues" evidence="1">
    <location>
        <begin position="1"/>
        <end position="20"/>
    </location>
</feature>